<dbReference type="RefSeq" id="WP_201091916.1">
    <property type="nucleotide sequence ID" value="NZ_CP067393.1"/>
</dbReference>
<evidence type="ECO:0000256" key="1">
    <source>
        <dbReference type="ARBA" id="ARBA00004141"/>
    </source>
</evidence>
<feature type="transmembrane region" description="Helical" evidence="6">
    <location>
        <begin position="151"/>
        <end position="173"/>
    </location>
</feature>
<dbReference type="Proteomes" id="UP000595278">
    <property type="component" value="Chromosome"/>
</dbReference>
<dbReference type="PANTHER" id="PTHR43840:SF15">
    <property type="entry name" value="MITOCHONDRIAL METAL TRANSPORTER 1-RELATED"/>
    <property type="match status" value="1"/>
</dbReference>
<evidence type="ECO:0000256" key="6">
    <source>
        <dbReference type="SAM" id="Phobius"/>
    </source>
</evidence>
<feature type="transmembrane region" description="Helical" evidence="6">
    <location>
        <begin position="12"/>
        <end position="30"/>
    </location>
</feature>
<dbReference type="GO" id="GO:0015341">
    <property type="term" value="F:zinc efflux antiporter activity"/>
    <property type="evidence" value="ECO:0007669"/>
    <property type="project" value="TreeGrafter"/>
</dbReference>
<keyword evidence="2" id="KW-0813">Transport</keyword>
<dbReference type="Gene3D" id="1.20.1510.10">
    <property type="entry name" value="Cation efflux protein transmembrane domain"/>
    <property type="match status" value="1"/>
</dbReference>
<sequence length="302" mass="33726">MSTTKEVKIFKLSISVTLVIAAVGIVFGLLSGSQSILFDGIFSTIDTAMSVLSVLVIKLMAKQSTNRFQFGFWHFEPIAATVNGSIILLLCLYAQLNAILNIIDGGHSLTFSFATIYAVLVCSVCFGMYFYEKRINAQLKSDLLQIDVNSWLMSSLITSALLIAFIIGLLIQGTQYQYWSPYIDSVALLVLTVFFIPVPLKILKQSLQEIFLVASKELDNEVNQLASKIVQQHGLVNYESYVVKTGRLYSIEIHLITPETFAKEQGVIALDNIREQIASQLSIPPQQRWLTICFTSKEKWSC</sequence>
<dbReference type="SUPFAM" id="SSF161111">
    <property type="entry name" value="Cation efflux protein transmembrane domain-like"/>
    <property type="match status" value="1"/>
</dbReference>
<dbReference type="GO" id="GO:0015093">
    <property type="term" value="F:ferrous iron transmembrane transporter activity"/>
    <property type="evidence" value="ECO:0007669"/>
    <property type="project" value="TreeGrafter"/>
</dbReference>
<gene>
    <name evidence="8" type="ORF">JHT90_13545</name>
</gene>
<evidence type="ECO:0000259" key="7">
    <source>
        <dbReference type="Pfam" id="PF01545"/>
    </source>
</evidence>
<keyword evidence="5 6" id="KW-0472">Membrane</keyword>
<dbReference type="InterPro" id="IPR027469">
    <property type="entry name" value="Cation_efflux_TMD_sf"/>
</dbReference>
<dbReference type="AlphaFoldDB" id="A0A974RXY7"/>
<evidence type="ECO:0000313" key="9">
    <source>
        <dbReference type="Proteomes" id="UP000595278"/>
    </source>
</evidence>
<keyword evidence="9" id="KW-1185">Reference proteome</keyword>
<evidence type="ECO:0000256" key="4">
    <source>
        <dbReference type="ARBA" id="ARBA00022989"/>
    </source>
</evidence>
<organism evidence="8 9">
    <name type="scientific">Entomomonas asaccharolytica</name>
    <dbReference type="NCBI Taxonomy" id="2785331"/>
    <lineage>
        <taxon>Bacteria</taxon>
        <taxon>Pseudomonadati</taxon>
        <taxon>Pseudomonadota</taxon>
        <taxon>Gammaproteobacteria</taxon>
        <taxon>Pseudomonadales</taxon>
        <taxon>Pseudomonadaceae</taxon>
        <taxon>Entomomonas</taxon>
    </lineage>
</organism>
<feature type="transmembrane region" description="Helical" evidence="6">
    <location>
        <begin position="78"/>
        <end position="103"/>
    </location>
</feature>
<dbReference type="PANTHER" id="PTHR43840">
    <property type="entry name" value="MITOCHONDRIAL METAL TRANSPORTER 1-RELATED"/>
    <property type="match status" value="1"/>
</dbReference>
<evidence type="ECO:0000256" key="2">
    <source>
        <dbReference type="ARBA" id="ARBA00022448"/>
    </source>
</evidence>
<dbReference type="GO" id="GO:0015086">
    <property type="term" value="F:cadmium ion transmembrane transporter activity"/>
    <property type="evidence" value="ECO:0007669"/>
    <property type="project" value="TreeGrafter"/>
</dbReference>
<dbReference type="GO" id="GO:0006882">
    <property type="term" value="P:intracellular zinc ion homeostasis"/>
    <property type="evidence" value="ECO:0007669"/>
    <property type="project" value="TreeGrafter"/>
</dbReference>
<feature type="domain" description="Cation efflux protein transmembrane" evidence="7">
    <location>
        <begin position="12"/>
        <end position="210"/>
    </location>
</feature>
<dbReference type="EMBL" id="CP067393">
    <property type="protein sequence ID" value="QQP85384.1"/>
    <property type="molecule type" value="Genomic_DNA"/>
</dbReference>
<protein>
    <submittedName>
        <fullName evidence="8">Cation transporter</fullName>
    </submittedName>
</protein>
<dbReference type="InterPro" id="IPR058533">
    <property type="entry name" value="Cation_efflux_TM"/>
</dbReference>
<evidence type="ECO:0000256" key="3">
    <source>
        <dbReference type="ARBA" id="ARBA00022692"/>
    </source>
</evidence>
<keyword evidence="4 6" id="KW-1133">Transmembrane helix</keyword>
<keyword evidence="3 6" id="KW-0812">Transmembrane</keyword>
<accession>A0A974RXY7</accession>
<dbReference type="Pfam" id="PF01545">
    <property type="entry name" value="Cation_efflux"/>
    <property type="match status" value="1"/>
</dbReference>
<dbReference type="GO" id="GO:0005886">
    <property type="term" value="C:plasma membrane"/>
    <property type="evidence" value="ECO:0007669"/>
    <property type="project" value="TreeGrafter"/>
</dbReference>
<feature type="transmembrane region" description="Helical" evidence="6">
    <location>
        <begin position="179"/>
        <end position="200"/>
    </location>
</feature>
<comment type="subcellular location">
    <subcellularLocation>
        <location evidence="1">Membrane</location>
        <topology evidence="1">Multi-pass membrane protein</topology>
    </subcellularLocation>
</comment>
<feature type="transmembrane region" description="Helical" evidence="6">
    <location>
        <begin position="36"/>
        <end position="57"/>
    </location>
</feature>
<name>A0A974RXY7_9GAMM</name>
<feature type="transmembrane region" description="Helical" evidence="6">
    <location>
        <begin position="109"/>
        <end position="131"/>
    </location>
</feature>
<dbReference type="KEGG" id="eaz:JHT90_13545"/>
<evidence type="ECO:0000313" key="8">
    <source>
        <dbReference type="EMBL" id="QQP85384.1"/>
    </source>
</evidence>
<evidence type="ECO:0000256" key="5">
    <source>
        <dbReference type="ARBA" id="ARBA00023136"/>
    </source>
</evidence>
<proteinExistence type="predicted"/>
<reference evidence="8 9" key="1">
    <citation type="submission" date="2021-01" db="EMBL/GenBank/DDBJ databases">
        <title>Entomomonas sp. F2A isolated from a house cricket (Acheta domesticus).</title>
        <authorList>
            <person name="Spergser J."/>
            <person name="Busse H.-J."/>
        </authorList>
    </citation>
    <scope>NUCLEOTIDE SEQUENCE [LARGE SCALE GENOMIC DNA]</scope>
    <source>
        <strain evidence="8 9">F2A</strain>
    </source>
</reference>
<dbReference type="InterPro" id="IPR050291">
    <property type="entry name" value="CDF_Transporter"/>
</dbReference>